<accession>A0A3Q0IM97</accession>
<evidence type="ECO:0000313" key="4">
    <source>
        <dbReference type="Proteomes" id="UP000079169"/>
    </source>
</evidence>
<dbReference type="PANTHER" id="PTHR10502:SF177">
    <property type="entry name" value="ANNEXIN B10"/>
    <property type="match status" value="1"/>
</dbReference>
<proteinExistence type="inferred from homology"/>
<dbReference type="STRING" id="121845.A0A3Q0IM97"/>
<gene>
    <name evidence="5" type="primary">LOC113466325</name>
</gene>
<reference evidence="5" key="1">
    <citation type="submission" date="2025-08" db="UniProtKB">
        <authorList>
            <consortium name="RefSeq"/>
        </authorList>
    </citation>
    <scope>IDENTIFICATION</scope>
</reference>
<keyword evidence="2" id="KW-0677">Repeat</keyword>
<dbReference type="GO" id="GO:0005737">
    <property type="term" value="C:cytoplasm"/>
    <property type="evidence" value="ECO:0007669"/>
    <property type="project" value="TreeGrafter"/>
</dbReference>
<dbReference type="KEGG" id="dci:113466325"/>
<dbReference type="GO" id="GO:0005634">
    <property type="term" value="C:nucleus"/>
    <property type="evidence" value="ECO:0007669"/>
    <property type="project" value="TreeGrafter"/>
</dbReference>
<dbReference type="PROSITE" id="PS51897">
    <property type="entry name" value="ANNEXIN_2"/>
    <property type="match status" value="1"/>
</dbReference>
<dbReference type="GO" id="GO:0005886">
    <property type="term" value="C:plasma membrane"/>
    <property type="evidence" value="ECO:0007669"/>
    <property type="project" value="TreeGrafter"/>
</dbReference>
<keyword evidence="4" id="KW-1185">Reference proteome</keyword>
<dbReference type="GeneID" id="113466325"/>
<dbReference type="PaxDb" id="121845-A0A3Q0IM97"/>
<dbReference type="GO" id="GO:0012506">
    <property type="term" value="C:vesicle membrane"/>
    <property type="evidence" value="ECO:0007669"/>
    <property type="project" value="TreeGrafter"/>
</dbReference>
<evidence type="ECO:0000256" key="2">
    <source>
        <dbReference type="ARBA" id="ARBA00022737"/>
    </source>
</evidence>
<dbReference type="GO" id="GO:0005509">
    <property type="term" value="F:calcium ion binding"/>
    <property type="evidence" value="ECO:0007669"/>
    <property type="project" value="InterPro"/>
</dbReference>
<dbReference type="PANTHER" id="PTHR10502">
    <property type="entry name" value="ANNEXIN"/>
    <property type="match status" value="1"/>
</dbReference>
<dbReference type="InterPro" id="IPR037104">
    <property type="entry name" value="Annexin_sf"/>
</dbReference>
<organism evidence="4 5">
    <name type="scientific">Diaphorina citri</name>
    <name type="common">Asian citrus psyllid</name>
    <dbReference type="NCBI Taxonomy" id="121845"/>
    <lineage>
        <taxon>Eukaryota</taxon>
        <taxon>Metazoa</taxon>
        <taxon>Ecdysozoa</taxon>
        <taxon>Arthropoda</taxon>
        <taxon>Hexapoda</taxon>
        <taxon>Insecta</taxon>
        <taxon>Pterygota</taxon>
        <taxon>Neoptera</taxon>
        <taxon>Paraneoptera</taxon>
        <taxon>Hemiptera</taxon>
        <taxon>Sternorrhyncha</taxon>
        <taxon>Psylloidea</taxon>
        <taxon>Psyllidae</taxon>
        <taxon>Diaphorininae</taxon>
        <taxon>Diaphorina</taxon>
    </lineage>
</organism>
<comment type="similarity">
    <text evidence="1">Belongs to the annexin family.</text>
</comment>
<dbReference type="GO" id="GO:0001786">
    <property type="term" value="F:phosphatidylserine binding"/>
    <property type="evidence" value="ECO:0007669"/>
    <property type="project" value="TreeGrafter"/>
</dbReference>
<evidence type="ECO:0000256" key="3">
    <source>
        <dbReference type="ARBA" id="ARBA00023216"/>
    </source>
</evidence>
<dbReference type="SMART" id="SM00335">
    <property type="entry name" value="ANX"/>
    <property type="match status" value="1"/>
</dbReference>
<dbReference type="AlphaFoldDB" id="A0A3Q0IM97"/>
<sequence length="73" mass="8516">MAIIKLVTKRSNAQRQVIMKRYFDDYNRDLILDLKSELSSELKSIIVNLMYPPLGFLCLELNRALNTLPLITF</sequence>
<dbReference type="Proteomes" id="UP000079169">
    <property type="component" value="Unplaced"/>
</dbReference>
<dbReference type="Gene3D" id="1.10.220.10">
    <property type="entry name" value="Annexin"/>
    <property type="match status" value="1"/>
</dbReference>
<name>A0A3Q0IM97_DIACI</name>
<evidence type="ECO:0000313" key="5">
    <source>
        <dbReference type="RefSeq" id="XP_026677436.1"/>
    </source>
</evidence>
<evidence type="ECO:0000256" key="1">
    <source>
        <dbReference type="ARBA" id="ARBA00007831"/>
    </source>
</evidence>
<dbReference type="RefSeq" id="XP_026677436.1">
    <property type="nucleotide sequence ID" value="XM_026821635.1"/>
</dbReference>
<dbReference type="SUPFAM" id="SSF47874">
    <property type="entry name" value="Annexin"/>
    <property type="match status" value="1"/>
</dbReference>
<dbReference type="Pfam" id="PF00191">
    <property type="entry name" value="Annexin"/>
    <property type="match status" value="1"/>
</dbReference>
<keyword evidence="3" id="KW-0041">Annexin</keyword>
<dbReference type="InterPro" id="IPR018502">
    <property type="entry name" value="Annexin_repeat"/>
</dbReference>
<protein>
    <submittedName>
        <fullName evidence="5">Annexin A8-like</fullName>
    </submittedName>
</protein>
<dbReference type="GO" id="GO:0005544">
    <property type="term" value="F:calcium-dependent phospholipid binding"/>
    <property type="evidence" value="ECO:0007669"/>
    <property type="project" value="InterPro"/>
</dbReference>